<evidence type="ECO:0000256" key="14">
    <source>
        <dbReference type="ARBA" id="ARBA00042865"/>
    </source>
</evidence>
<reference evidence="15 16" key="1">
    <citation type="submission" date="2023-10" db="EMBL/GenBank/DDBJ databases">
        <authorList>
            <person name="Botero Cardona J."/>
        </authorList>
    </citation>
    <scope>NUCLEOTIDE SEQUENCE [LARGE SCALE GENOMIC DNA]</scope>
    <source>
        <strain evidence="15 16">R-53137</strain>
    </source>
</reference>
<dbReference type="InterPro" id="IPR003406">
    <property type="entry name" value="Glyco_trans_14"/>
</dbReference>
<keyword evidence="12" id="KW-1015">Disulfide bond</keyword>
<proteinExistence type="predicted"/>
<evidence type="ECO:0000256" key="4">
    <source>
        <dbReference type="ARBA" id="ARBA00022679"/>
    </source>
</evidence>
<keyword evidence="9" id="KW-1133">Transmembrane helix</keyword>
<evidence type="ECO:0000256" key="10">
    <source>
        <dbReference type="ARBA" id="ARBA00023034"/>
    </source>
</evidence>
<evidence type="ECO:0000313" key="15">
    <source>
        <dbReference type="EMBL" id="CAK1225820.1"/>
    </source>
</evidence>
<evidence type="ECO:0000256" key="8">
    <source>
        <dbReference type="ARBA" id="ARBA00022968"/>
    </source>
</evidence>
<evidence type="ECO:0000256" key="11">
    <source>
        <dbReference type="ARBA" id="ARBA00023136"/>
    </source>
</evidence>
<evidence type="ECO:0000256" key="2">
    <source>
        <dbReference type="ARBA" id="ARBA00004648"/>
    </source>
</evidence>
<organism evidence="15 16">
    <name type="scientific">Fructobacillus tropaeoli</name>
    <dbReference type="NCBI Taxonomy" id="709323"/>
    <lineage>
        <taxon>Bacteria</taxon>
        <taxon>Bacillati</taxon>
        <taxon>Bacillota</taxon>
        <taxon>Bacilli</taxon>
        <taxon>Lactobacillales</taxon>
        <taxon>Lactobacillaceae</taxon>
        <taxon>Fructobacillus</taxon>
    </lineage>
</organism>
<evidence type="ECO:0000256" key="5">
    <source>
        <dbReference type="ARBA" id="ARBA00022692"/>
    </source>
</evidence>
<dbReference type="EMBL" id="CAUZLT010000001">
    <property type="protein sequence ID" value="CAK1225820.1"/>
    <property type="molecule type" value="Genomic_DNA"/>
</dbReference>
<evidence type="ECO:0000256" key="13">
    <source>
        <dbReference type="ARBA" id="ARBA00023180"/>
    </source>
</evidence>
<dbReference type="Proteomes" id="UP001314262">
    <property type="component" value="Unassembled WGS sequence"/>
</dbReference>
<keyword evidence="4" id="KW-0808">Transferase</keyword>
<keyword evidence="5" id="KW-0812">Transmembrane</keyword>
<evidence type="ECO:0000256" key="1">
    <source>
        <dbReference type="ARBA" id="ARBA00004323"/>
    </source>
</evidence>
<keyword evidence="3" id="KW-0328">Glycosyltransferase</keyword>
<keyword evidence="7" id="KW-0256">Endoplasmic reticulum</keyword>
<gene>
    <name evidence="15" type="ORF">R53137_KAKDMLNK_00111</name>
</gene>
<keyword evidence="10" id="KW-0333">Golgi apparatus</keyword>
<comment type="subcellular location">
    <subcellularLocation>
        <location evidence="2">Endoplasmic reticulum membrane</location>
        <topology evidence="2">Single-pass type II membrane protein</topology>
    </subcellularLocation>
    <subcellularLocation>
        <location evidence="1">Golgi apparatus membrane</location>
        <topology evidence="1">Single-pass type II membrane protein</topology>
    </subcellularLocation>
</comment>
<accession>A0ABN9YNJ3</accession>
<dbReference type="Pfam" id="PF02485">
    <property type="entry name" value="Branch"/>
    <property type="match status" value="1"/>
</dbReference>
<dbReference type="InterPro" id="IPR043538">
    <property type="entry name" value="XYLT"/>
</dbReference>
<keyword evidence="11" id="KW-0472">Membrane</keyword>
<sequence length="299" mass="34753">MAKGEKQAILILAHQVNDVLRTLIQQFDSILFDIFIHFDQKFYTASLGQELQSLVQTSQVSVIATQSVTWAAPSVMRAELDLMNHAFNSGHYRYFHLLSGQDLAVKSATTIYNFFDSQDAQFFEIRAVNSPVAIDRVTYRYPLVESVGKKRNFFWILQKAYLLFQKSLHIKNQQAFLLENQLAYASQWASMTNEFVEALLMQKSELQTIYRQALVPDEIYKATFLVNNTKRFTYHNRNYRFISFNGNSPKIISTPQEVQELLESENFFARKFAPENQLLELIRKATIEKEELDNQVEAM</sequence>
<evidence type="ECO:0000256" key="7">
    <source>
        <dbReference type="ARBA" id="ARBA00022824"/>
    </source>
</evidence>
<evidence type="ECO:0000313" key="16">
    <source>
        <dbReference type="Proteomes" id="UP001314262"/>
    </source>
</evidence>
<dbReference type="PANTHER" id="PTHR46025:SF3">
    <property type="entry name" value="XYLOSYLTRANSFERASE OXT"/>
    <property type="match status" value="1"/>
</dbReference>
<keyword evidence="13" id="KW-0325">Glycoprotein</keyword>
<name>A0ABN9YNJ3_9LACO</name>
<dbReference type="RefSeq" id="WP_203618228.1">
    <property type="nucleotide sequence ID" value="NZ_BOJU01000002.1"/>
</dbReference>
<dbReference type="PANTHER" id="PTHR46025">
    <property type="entry name" value="XYLOSYLTRANSFERASE OXT"/>
    <property type="match status" value="1"/>
</dbReference>
<keyword evidence="6" id="KW-0479">Metal-binding</keyword>
<evidence type="ECO:0000256" key="9">
    <source>
        <dbReference type="ARBA" id="ARBA00022989"/>
    </source>
</evidence>
<keyword evidence="8" id="KW-0735">Signal-anchor</keyword>
<evidence type="ECO:0000256" key="12">
    <source>
        <dbReference type="ARBA" id="ARBA00023157"/>
    </source>
</evidence>
<keyword evidence="16" id="KW-1185">Reference proteome</keyword>
<evidence type="ECO:0000256" key="6">
    <source>
        <dbReference type="ARBA" id="ARBA00022723"/>
    </source>
</evidence>
<protein>
    <recommendedName>
        <fullName evidence="14">Peptide O-xylosyltransferase</fullName>
    </recommendedName>
</protein>
<comment type="caution">
    <text evidence="15">The sequence shown here is derived from an EMBL/GenBank/DDBJ whole genome shotgun (WGS) entry which is preliminary data.</text>
</comment>
<evidence type="ECO:0000256" key="3">
    <source>
        <dbReference type="ARBA" id="ARBA00022676"/>
    </source>
</evidence>